<dbReference type="FunFam" id="3.20.20.80:FF:000055">
    <property type="entry name" value="Trehalose synthase"/>
    <property type="match status" value="1"/>
</dbReference>
<dbReference type="SUPFAM" id="SSF51011">
    <property type="entry name" value="Glycosyl hydrolase domain"/>
    <property type="match status" value="1"/>
</dbReference>
<dbReference type="Gene3D" id="3.20.20.80">
    <property type="entry name" value="Glycosidases"/>
    <property type="match status" value="1"/>
</dbReference>
<proteinExistence type="inferred from homology"/>
<gene>
    <name evidence="19" type="ORF">A9Q02_01685</name>
</gene>
<evidence type="ECO:0000256" key="7">
    <source>
        <dbReference type="ARBA" id="ARBA00013882"/>
    </source>
</evidence>
<evidence type="ECO:0000256" key="5">
    <source>
        <dbReference type="ARBA" id="ARBA00011962"/>
    </source>
</evidence>
<evidence type="ECO:0000256" key="11">
    <source>
        <dbReference type="ARBA" id="ARBA00022741"/>
    </source>
</evidence>
<keyword evidence="13" id="KW-0067">ATP-binding</keyword>
<dbReference type="Proteomes" id="UP000220922">
    <property type="component" value="Unassembled WGS sequence"/>
</dbReference>
<dbReference type="EC" id="5.4.99.16" evidence="6"/>
<evidence type="ECO:0000256" key="13">
    <source>
        <dbReference type="ARBA" id="ARBA00022840"/>
    </source>
</evidence>
<evidence type="ECO:0000256" key="17">
    <source>
        <dbReference type="ARBA" id="ARBA00049067"/>
    </source>
</evidence>
<evidence type="ECO:0000256" key="6">
    <source>
        <dbReference type="ARBA" id="ARBA00012619"/>
    </source>
</evidence>
<dbReference type="SMART" id="SM00642">
    <property type="entry name" value="Aamy"/>
    <property type="match status" value="1"/>
</dbReference>
<protein>
    <recommendedName>
        <fullName evidence="7">Maltokinase</fullName>
        <ecNumber evidence="5">2.7.1.175</ecNumber>
        <ecNumber evidence="6">5.4.99.16</ecNumber>
    </recommendedName>
    <alternativeName>
        <fullName evidence="16">Maltose alpha-D-glucosyltransferase</fullName>
    </alternativeName>
    <alternativeName>
        <fullName evidence="15">Maltose-1-phosphate synthase</fullName>
    </alternativeName>
</protein>
<keyword evidence="10" id="KW-0479">Metal-binding</keyword>
<evidence type="ECO:0000256" key="9">
    <source>
        <dbReference type="ARBA" id="ARBA00022679"/>
    </source>
</evidence>
<accession>A0A2H3KKX0</accession>
<organism evidence="19 20">
    <name type="scientific">Candidatus Chloroploca asiatica</name>
    <dbReference type="NCBI Taxonomy" id="1506545"/>
    <lineage>
        <taxon>Bacteria</taxon>
        <taxon>Bacillati</taxon>
        <taxon>Chloroflexota</taxon>
        <taxon>Chloroflexia</taxon>
        <taxon>Chloroflexales</taxon>
        <taxon>Chloroflexineae</taxon>
        <taxon>Oscillochloridaceae</taxon>
        <taxon>Candidatus Chloroploca</taxon>
    </lineage>
</organism>
<evidence type="ECO:0000256" key="12">
    <source>
        <dbReference type="ARBA" id="ARBA00022837"/>
    </source>
</evidence>
<comment type="similarity">
    <text evidence="3">Belongs to the glycosyl hydrolase 13 family. TreS subfamily.</text>
</comment>
<evidence type="ECO:0000256" key="3">
    <source>
        <dbReference type="ARBA" id="ARBA00005496"/>
    </source>
</evidence>
<dbReference type="PANTHER" id="PTHR10357">
    <property type="entry name" value="ALPHA-AMYLASE FAMILY MEMBER"/>
    <property type="match status" value="1"/>
</dbReference>
<dbReference type="Pfam" id="PF00128">
    <property type="entry name" value="Alpha-amylase"/>
    <property type="match status" value="2"/>
</dbReference>
<evidence type="ECO:0000256" key="15">
    <source>
        <dbReference type="ARBA" id="ARBA00031251"/>
    </source>
</evidence>
<comment type="caution">
    <text evidence="19">The sequence shown here is derived from an EMBL/GenBank/DDBJ whole genome shotgun (WGS) entry which is preliminary data.</text>
</comment>
<dbReference type="NCBIfam" id="TIGR02457">
    <property type="entry name" value="TreS_Cterm"/>
    <property type="match status" value="1"/>
</dbReference>
<evidence type="ECO:0000256" key="16">
    <source>
        <dbReference type="ARBA" id="ARBA00031378"/>
    </source>
</evidence>
<dbReference type="GO" id="GO:0005524">
    <property type="term" value="F:ATP binding"/>
    <property type="evidence" value="ECO:0007669"/>
    <property type="project" value="UniProtKB-KW"/>
</dbReference>
<sequence>MATVKQTRPSRTPQVFAHDPLWYKDAIIYEVHVRAFADSDGDGIGDFKGLTSKLDYLQELGVTAIWLLPFYPSPLKDDGYDIADYTDVHPSYGDIADVRLFIREAHRRGLRVITELVCNHTSDQHPWFQRARRARPGTSQRDFYVWSDTSQKYSDARIIFKDFETSNWTWDPVAGAYYWHRFYSHQPDLNFENPAVHRAIFKAMEFWLDMGVDGLRLDAIPYLYEEEGTNCENLPQTHVFLKKLRQQLDAKYPGRMFLAEANQWPEDLISYFGDGDECHMAFHFSVMPRLYMAVHQENRFPIIDIMHQTPTIPEACQWAIFLRNHDELTLEMVTDEERDYMYRFYAKDPQARINLGIRRRLAPLLGNHRRKIELMNGLLFSLPGTPVLYYGDEIGMGDNIYLGDRNGVRTPMQWAGDRNAGFSRTNPQRLFLPVITDPEYHYEMVNVENQLANQHSLLWWTRRLIALRKRYKAFGRGTLEFLHPENRKVLCFIRRYEEETILVIANLSRFVQGVELDLAAFRGMMLVEMFGQVEFPPVGDHPYFITVGPHSFYWFSLVPQRAEGVRSDGSGLVETADVPLLTIEAGGWDAIFYDGRQAQLERVLPDYLRPRRWFGAKARRMKHVHITDVVMVPHDDTLSYLVLVTVQYTEGSAETYLLPMAYAEGERSRDILADAHHAVIARLRVNDQQEEPGILYEPLIDRAFCAMLLDLIVGRRRLRSEHGAELTAATTRALRGLVGDGAGLEASVMRGEQSNTSINFGGRMIMKLFRKVDTGVNPDLEIGRYLTDEAGYVHTPPLAGAIEYTRPGEEAITLALLQGFVPNEGDAFDFAIDVLNGYFDHVLVEPELVAPKTEVTIAALLDADVEPPAPGGELLSAYLDSAQLLGKRTAELHLALARGKSSAFAPEPFSLLYQRSLYQSVRSLTAETLQGLRKVLPGLPENIREDASQLLTLESELMARFRRISATKIEATRTRIHGDYHLEQVLYTGLDFMIIDFEGEPIRPISERRIKRSPLRDIAGMLRSYQYAAYSSYFGRLQSTALSPEETARLRQWADFWAFWVGAAFLRSYREHTEGASFVPAARGDLETLLEVFYLEKAVYEVAYEMNNRPTWLSIPLSGILRQITG</sequence>
<keyword evidence="11" id="KW-0547">Nucleotide-binding</keyword>
<keyword evidence="9" id="KW-0808">Transferase</keyword>
<keyword evidence="14" id="KW-0413">Isomerase</keyword>
<dbReference type="GO" id="GO:0016740">
    <property type="term" value="F:transferase activity"/>
    <property type="evidence" value="ECO:0007669"/>
    <property type="project" value="UniProtKB-KW"/>
</dbReference>
<dbReference type="InterPro" id="IPR013780">
    <property type="entry name" value="Glyco_hydro_b"/>
</dbReference>
<keyword evidence="12" id="KW-0106">Calcium</keyword>
<keyword evidence="8" id="KW-0119">Carbohydrate metabolism</keyword>
<dbReference type="GO" id="GO:0005977">
    <property type="term" value="P:glycogen metabolic process"/>
    <property type="evidence" value="ECO:0007669"/>
    <property type="project" value="UniProtKB-KW"/>
</dbReference>
<evidence type="ECO:0000256" key="8">
    <source>
        <dbReference type="ARBA" id="ARBA00022600"/>
    </source>
</evidence>
<evidence type="ECO:0000313" key="19">
    <source>
        <dbReference type="EMBL" id="PDV98681.1"/>
    </source>
</evidence>
<dbReference type="AlphaFoldDB" id="A0A2H3KKX0"/>
<dbReference type="PANTHER" id="PTHR10357:SF219">
    <property type="entry name" value="MALTOSE ALPHA-D-GLUCOSYLTRANSFERASE"/>
    <property type="match status" value="1"/>
</dbReference>
<comment type="pathway">
    <text evidence="2">Glycan biosynthesis; glycogen biosynthesis.</text>
</comment>
<evidence type="ECO:0000256" key="10">
    <source>
        <dbReference type="ARBA" id="ARBA00022723"/>
    </source>
</evidence>
<dbReference type="InterPro" id="IPR040999">
    <property type="entry name" value="Mak_N_cap"/>
</dbReference>
<dbReference type="GO" id="GO:0047471">
    <property type="term" value="F:maltose alpha-D-glucosyltransferase activity"/>
    <property type="evidence" value="ECO:0007669"/>
    <property type="project" value="UniProtKB-EC"/>
</dbReference>
<dbReference type="Gene3D" id="3.90.400.10">
    <property type="entry name" value="Oligo-1,6-glucosidase, Domain 2"/>
    <property type="match status" value="1"/>
</dbReference>
<keyword evidence="8" id="KW-0321">Glycogen metabolism</keyword>
<dbReference type="InterPro" id="IPR011009">
    <property type="entry name" value="Kinase-like_dom_sf"/>
</dbReference>
<dbReference type="InterPro" id="IPR032091">
    <property type="entry name" value="Malt_amylase-like_C"/>
</dbReference>
<evidence type="ECO:0000256" key="14">
    <source>
        <dbReference type="ARBA" id="ARBA00023235"/>
    </source>
</evidence>
<evidence type="ECO:0000256" key="4">
    <source>
        <dbReference type="ARBA" id="ARBA00006219"/>
    </source>
</evidence>
<dbReference type="SUPFAM" id="SSF51445">
    <property type="entry name" value="(Trans)glycosidases"/>
    <property type="match status" value="1"/>
</dbReference>
<dbReference type="Pfam" id="PF18085">
    <property type="entry name" value="Mak_N_cap"/>
    <property type="match status" value="1"/>
</dbReference>
<comment type="catalytic activity">
    <reaction evidence="17">
        <text>D-maltose + ATP = alpha-maltose 1-phosphate + ADP + H(+)</text>
        <dbReference type="Rhea" id="RHEA:31915"/>
        <dbReference type="ChEBI" id="CHEBI:15378"/>
        <dbReference type="ChEBI" id="CHEBI:17306"/>
        <dbReference type="ChEBI" id="CHEBI:30616"/>
        <dbReference type="ChEBI" id="CHEBI:63576"/>
        <dbReference type="ChEBI" id="CHEBI:456216"/>
        <dbReference type="EC" id="2.7.1.175"/>
    </reaction>
</comment>
<dbReference type="EMBL" id="LYXE01000090">
    <property type="protein sequence ID" value="PDV98681.1"/>
    <property type="molecule type" value="Genomic_DNA"/>
</dbReference>
<dbReference type="OrthoDB" id="9805159at2"/>
<dbReference type="RefSeq" id="WP_097653052.1">
    <property type="nucleotide sequence ID" value="NZ_LYXE01000090.1"/>
</dbReference>
<feature type="domain" description="Glycosyl hydrolase family 13 catalytic" evidence="18">
    <location>
        <begin position="30"/>
        <end position="429"/>
    </location>
</feature>
<dbReference type="InterPro" id="IPR006047">
    <property type="entry name" value="GH13_cat_dom"/>
</dbReference>
<dbReference type="CDD" id="cd11334">
    <property type="entry name" value="AmyAc_TreS"/>
    <property type="match status" value="1"/>
</dbReference>
<dbReference type="InterPro" id="IPR012810">
    <property type="entry name" value="TreS/a-amylase_N"/>
</dbReference>
<dbReference type="InterPro" id="IPR017853">
    <property type="entry name" value="GH"/>
</dbReference>
<dbReference type="InterPro" id="IPR012811">
    <property type="entry name" value="TreS_maltokin_C_dom"/>
</dbReference>
<dbReference type="GO" id="GO:0046872">
    <property type="term" value="F:metal ion binding"/>
    <property type="evidence" value="ECO:0007669"/>
    <property type="project" value="UniProtKB-KW"/>
</dbReference>
<evidence type="ECO:0000259" key="18">
    <source>
        <dbReference type="SMART" id="SM00642"/>
    </source>
</evidence>
<dbReference type="Pfam" id="PF16657">
    <property type="entry name" value="Malt_amylase_C"/>
    <property type="match status" value="1"/>
</dbReference>
<reference evidence="19 20" key="1">
    <citation type="submission" date="2016-05" db="EMBL/GenBank/DDBJ databases">
        <authorList>
            <person name="Lavstsen T."/>
            <person name="Jespersen J.S."/>
        </authorList>
    </citation>
    <scope>NUCLEOTIDE SEQUENCE [LARGE SCALE GENOMIC DNA]</scope>
    <source>
        <strain evidence="19 20">B7-9</strain>
    </source>
</reference>
<evidence type="ECO:0000256" key="1">
    <source>
        <dbReference type="ARBA" id="ARBA00001595"/>
    </source>
</evidence>
<dbReference type="NCBIfam" id="TIGR02456">
    <property type="entry name" value="treS_nterm"/>
    <property type="match status" value="1"/>
</dbReference>
<dbReference type="EC" id="2.7.1.175" evidence="5"/>
<name>A0A2H3KKX0_9CHLR</name>
<keyword evidence="20" id="KW-1185">Reference proteome</keyword>
<comment type="catalytic activity">
    <reaction evidence="1">
        <text>D-maltose = alpha,alpha-trehalose</text>
        <dbReference type="Rhea" id="RHEA:15145"/>
        <dbReference type="ChEBI" id="CHEBI:16551"/>
        <dbReference type="ChEBI" id="CHEBI:17306"/>
        <dbReference type="EC" id="5.4.99.16"/>
    </reaction>
</comment>
<dbReference type="InterPro" id="IPR045857">
    <property type="entry name" value="O16G_dom_2"/>
</dbReference>
<evidence type="ECO:0000313" key="20">
    <source>
        <dbReference type="Proteomes" id="UP000220922"/>
    </source>
</evidence>
<comment type="similarity">
    <text evidence="4">Belongs to the aminoglycoside phosphotransferase family.</text>
</comment>
<evidence type="ECO:0000256" key="2">
    <source>
        <dbReference type="ARBA" id="ARBA00004964"/>
    </source>
</evidence>
<dbReference type="Gene3D" id="2.60.40.1180">
    <property type="entry name" value="Golgi alpha-mannosidase II"/>
    <property type="match status" value="1"/>
</dbReference>
<dbReference type="SUPFAM" id="SSF56112">
    <property type="entry name" value="Protein kinase-like (PK-like)"/>
    <property type="match status" value="1"/>
</dbReference>
<dbReference type="Gene3D" id="3.90.1200.10">
    <property type="match status" value="1"/>
</dbReference>